<evidence type="ECO:0000256" key="4">
    <source>
        <dbReference type="ARBA" id="ARBA00022763"/>
    </source>
</evidence>
<evidence type="ECO:0000256" key="1">
    <source>
        <dbReference type="ARBA" id="ARBA00004123"/>
    </source>
</evidence>
<evidence type="ECO:0000313" key="12">
    <source>
        <dbReference type="Proteomes" id="UP000289152"/>
    </source>
</evidence>
<protein>
    <recommendedName>
        <fullName evidence="2">histone acetyltransferase</fullName>
        <ecNumber evidence="2">2.3.1.48</ecNumber>
    </recommendedName>
</protein>
<dbReference type="PANTHER" id="PTHR31571">
    <property type="entry name" value="ALTERED INHERITANCE OF MITOCHONDRIA PROTEIN 6"/>
    <property type="match status" value="1"/>
</dbReference>
<accession>A0A4Q1BDQ2</accession>
<feature type="compositionally biased region" description="Polar residues" evidence="10">
    <location>
        <begin position="503"/>
        <end position="518"/>
    </location>
</feature>
<evidence type="ECO:0000256" key="6">
    <source>
        <dbReference type="ARBA" id="ARBA00023015"/>
    </source>
</evidence>
<keyword evidence="3" id="KW-0808">Transferase</keyword>
<dbReference type="EC" id="2.3.1.48" evidence="2"/>
<evidence type="ECO:0000256" key="10">
    <source>
        <dbReference type="SAM" id="MobiDB-lite"/>
    </source>
</evidence>
<keyword evidence="12" id="KW-1185">Reference proteome</keyword>
<dbReference type="PROSITE" id="PS51728">
    <property type="entry name" value="RTT109_HAT"/>
    <property type="match status" value="1"/>
</dbReference>
<feature type="region of interest" description="Disordered" evidence="10">
    <location>
        <begin position="403"/>
        <end position="457"/>
    </location>
</feature>
<evidence type="ECO:0000256" key="2">
    <source>
        <dbReference type="ARBA" id="ARBA00013184"/>
    </source>
</evidence>
<gene>
    <name evidence="11" type="ORF">M231_07735</name>
</gene>
<dbReference type="Pfam" id="PF08214">
    <property type="entry name" value="HAT_KAT11"/>
    <property type="match status" value="2"/>
</dbReference>
<dbReference type="GO" id="GO:0006355">
    <property type="term" value="P:regulation of DNA-templated transcription"/>
    <property type="evidence" value="ECO:0007669"/>
    <property type="project" value="InterPro"/>
</dbReference>
<dbReference type="InterPro" id="IPR016849">
    <property type="entry name" value="Rtt109"/>
</dbReference>
<reference evidence="11 12" key="1">
    <citation type="submission" date="2016-06" db="EMBL/GenBank/DDBJ databases">
        <title>Evolution of pathogenesis and genome organization in the Tremellales.</title>
        <authorList>
            <person name="Cuomo C."/>
            <person name="Litvintseva A."/>
            <person name="Heitman J."/>
            <person name="Chen Y."/>
            <person name="Sun S."/>
            <person name="Springer D."/>
            <person name="Dromer F."/>
            <person name="Young S."/>
            <person name="Zeng Q."/>
            <person name="Chapman S."/>
            <person name="Gujja S."/>
            <person name="Saif S."/>
            <person name="Birren B."/>
        </authorList>
    </citation>
    <scope>NUCLEOTIDE SEQUENCE [LARGE SCALE GENOMIC DNA]</scope>
    <source>
        <strain evidence="11 12">ATCC 28783</strain>
    </source>
</reference>
<evidence type="ECO:0000256" key="7">
    <source>
        <dbReference type="ARBA" id="ARBA00023163"/>
    </source>
</evidence>
<evidence type="ECO:0000256" key="3">
    <source>
        <dbReference type="ARBA" id="ARBA00022679"/>
    </source>
</evidence>
<dbReference type="AlphaFoldDB" id="A0A4Q1BDQ2"/>
<dbReference type="InterPro" id="IPR051236">
    <property type="entry name" value="HAT_RTT109-like"/>
</dbReference>
<keyword evidence="7" id="KW-0804">Transcription</keyword>
<evidence type="ECO:0000256" key="9">
    <source>
        <dbReference type="ARBA" id="ARBA00048940"/>
    </source>
</evidence>
<name>A0A4Q1BDQ2_TREME</name>
<dbReference type="SMART" id="SM01250">
    <property type="entry name" value="KAT11"/>
    <property type="match status" value="1"/>
</dbReference>
<dbReference type="OrthoDB" id="3361892at2759"/>
<evidence type="ECO:0000256" key="8">
    <source>
        <dbReference type="ARBA" id="ARBA00023242"/>
    </source>
</evidence>
<dbReference type="GO" id="GO:0032931">
    <property type="term" value="F:histone H3K56 acetyltransferase activity"/>
    <property type="evidence" value="ECO:0007669"/>
    <property type="project" value="TreeGrafter"/>
</dbReference>
<dbReference type="GO" id="GO:0005634">
    <property type="term" value="C:nucleus"/>
    <property type="evidence" value="ECO:0007669"/>
    <property type="project" value="UniProtKB-SubCell"/>
</dbReference>
<dbReference type="Proteomes" id="UP000289152">
    <property type="component" value="Unassembled WGS sequence"/>
</dbReference>
<feature type="region of interest" description="Disordered" evidence="10">
    <location>
        <begin position="62"/>
        <end position="95"/>
    </location>
</feature>
<dbReference type="STRING" id="5217.A0A4Q1BDQ2"/>
<organism evidence="11 12">
    <name type="scientific">Tremella mesenterica</name>
    <name type="common">Jelly fungus</name>
    <dbReference type="NCBI Taxonomy" id="5217"/>
    <lineage>
        <taxon>Eukaryota</taxon>
        <taxon>Fungi</taxon>
        <taxon>Dikarya</taxon>
        <taxon>Basidiomycota</taxon>
        <taxon>Agaricomycotina</taxon>
        <taxon>Tremellomycetes</taxon>
        <taxon>Tremellales</taxon>
        <taxon>Tremellaceae</taxon>
        <taxon>Tremella</taxon>
    </lineage>
</organism>
<dbReference type="GO" id="GO:0006974">
    <property type="term" value="P:DNA damage response"/>
    <property type="evidence" value="ECO:0007669"/>
    <property type="project" value="UniProtKB-KW"/>
</dbReference>
<dbReference type="PANTHER" id="PTHR31571:SF2">
    <property type="entry name" value="HISTONE ACETYLTRANSFERASE RTT109"/>
    <property type="match status" value="1"/>
</dbReference>
<evidence type="ECO:0000256" key="5">
    <source>
        <dbReference type="ARBA" id="ARBA00022990"/>
    </source>
</evidence>
<dbReference type="EMBL" id="SDIL01000165">
    <property type="protein sequence ID" value="RXK35005.1"/>
    <property type="molecule type" value="Genomic_DNA"/>
</dbReference>
<comment type="catalytic activity">
    <reaction evidence="9">
        <text>L-lysyl-[histone] + acetyl-CoA = N(6)-acetyl-L-lysyl-[histone] + CoA + H(+)</text>
        <dbReference type="Rhea" id="RHEA:21992"/>
        <dbReference type="Rhea" id="RHEA-COMP:9845"/>
        <dbReference type="Rhea" id="RHEA-COMP:11338"/>
        <dbReference type="ChEBI" id="CHEBI:15378"/>
        <dbReference type="ChEBI" id="CHEBI:29969"/>
        <dbReference type="ChEBI" id="CHEBI:57287"/>
        <dbReference type="ChEBI" id="CHEBI:57288"/>
        <dbReference type="ChEBI" id="CHEBI:61930"/>
        <dbReference type="EC" id="2.3.1.48"/>
    </reaction>
    <physiologicalReaction direction="left-to-right" evidence="9">
        <dbReference type="Rhea" id="RHEA:21993"/>
    </physiologicalReaction>
</comment>
<keyword evidence="5" id="KW-0007">Acetylation</keyword>
<comment type="caution">
    <text evidence="11">The sequence shown here is derived from an EMBL/GenBank/DDBJ whole genome shotgun (WGS) entry which is preliminary data.</text>
</comment>
<evidence type="ECO:0000313" key="11">
    <source>
        <dbReference type="EMBL" id="RXK35005.1"/>
    </source>
</evidence>
<sequence>MPSLRDHLLSSFSSLPNTHSIHLTVLSSSPKKTGSLFPHSPGPKWEQEEYLVVVSTETTIHPSTETTTAIPSSTKTESDDTQTSSSKTTTLSSTSSSPRTLVAALSAYRYTLGSTSILYISKVDSSGYAPSPLAYTRTLVISFLSYFVLQANSSPPSQINADAASYNLNKSQIDFVLKPDKPSPELENQITPLETRLSNSESTSVSDSMKLAGDLISTFESKSKQPKLIITLFARSQTRYLFPNSGEGEGNKVVLGGLKLCQWWKSVFEEVSMKYLLSQTSSTSSESFQRFTESLGAHIQPHSMSLLDTTEYTDTPKFTDTTKSTNTTISATTSVKDKEEPVKISPTKVRNDVRLSYLLPSYSEAEAKGMLGLPRRPIPEWLKWEYSPPFIQPLFPASTHIHTSTTIPTSTSKISSSIPSLSRTTQLPSSQSQSHSANPSSSGDPHTKPPKSFHNMYDQTKSLGNIIPSLPDDPKTRFLEELVLSFSKPTLQPPPPPQSQSQNLASTSTHITENNLTSAPAPKSEISPEWKITSQNDHVVSPRKKTMKHDEKKRTKREKDRDEDNIERQRSYNALSEISMKEFWERMGFRQECSSGDVTGFFSLTIYGSPSTFSTTYLSHIIGQTTLQTTTNPIETYESQPRTIEEQIPAKSEETVRATSEKEMTGTISTEHENMLDIRKERKGEDPHLPPLVLSRLLETLLNLDFSTTSAGLESSATWLNSVENIVKSEIGVDGWESCKGFIPAKIGMGVIEKKRVEREVTILQPRKKKKV</sequence>
<keyword evidence="4" id="KW-0227">DNA damage</keyword>
<dbReference type="InParanoid" id="A0A4Q1BDQ2"/>
<dbReference type="InterPro" id="IPR013178">
    <property type="entry name" value="Histone_AcTrfase_Rtt109/CBP"/>
</dbReference>
<proteinExistence type="predicted"/>
<keyword evidence="6" id="KW-0805">Transcription regulation</keyword>
<feature type="compositionally biased region" description="Low complexity" evidence="10">
    <location>
        <begin position="403"/>
        <end position="442"/>
    </location>
</feature>
<feature type="compositionally biased region" description="Basic and acidic residues" evidence="10">
    <location>
        <begin position="548"/>
        <end position="568"/>
    </location>
</feature>
<dbReference type="VEuPathDB" id="FungiDB:TREMEDRAFT_35021"/>
<keyword evidence="8" id="KW-0539">Nucleus</keyword>
<feature type="region of interest" description="Disordered" evidence="10">
    <location>
        <begin position="487"/>
        <end position="568"/>
    </location>
</feature>
<comment type="subcellular location">
    <subcellularLocation>
        <location evidence="1">Nucleus</location>
    </subcellularLocation>
</comment>